<dbReference type="Gene3D" id="3.40.190.10">
    <property type="entry name" value="Periplasmic binding protein-like II"/>
    <property type="match status" value="2"/>
</dbReference>
<dbReference type="EMBL" id="LT630003">
    <property type="protein sequence ID" value="SEU00866.1"/>
    <property type="molecule type" value="Genomic_DNA"/>
</dbReference>
<accession>A0ABY1CFH9</accession>
<dbReference type="PIRSF" id="PIRSF002825">
    <property type="entry name" value="CfbpA"/>
    <property type="match status" value="1"/>
</dbReference>
<dbReference type="PANTHER" id="PTHR30006:SF2">
    <property type="entry name" value="ABC TRANSPORTER SUBSTRATE-BINDING PROTEIN"/>
    <property type="match status" value="1"/>
</dbReference>
<feature type="chain" id="PRO_5047310849" evidence="2">
    <location>
        <begin position="21"/>
        <end position="354"/>
    </location>
</feature>
<sequence>MRKRMLVMFLTGIMCLGMTACQKKQVLDPTTGGSLDGAVEKEAISTDSGGKLIIYTSLKESMISQLVKDFMVKNPDISTDYQSAGAGKLMAKIATERESGQIMADVIWTSEVPDFFSMKQEGILMQYKPAGADQVLNPLEDTEDYFIPARLGTLGIAYNTSFVKNPPKAWSDLCGPDFKDAFAIANPSQSGTSYVSVAMLESQFTDKIFKDLRSNGALVGQGSGQVVDDTASGEIYGCLAVDYITFDKVNSGATLAMAYPEEMLVIPSPIAIFKDTKKPDAAKRFVDYMITEDAQAIIAENGTLPVLSTVKVPEKYNIPPADEALKRGIKVDYQKMMIEKEARVDAFLKIMQGN</sequence>
<dbReference type="PROSITE" id="PS51257">
    <property type="entry name" value="PROKAR_LIPOPROTEIN"/>
    <property type="match status" value="1"/>
</dbReference>
<evidence type="ECO:0000313" key="4">
    <source>
        <dbReference type="Proteomes" id="UP000198970"/>
    </source>
</evidence>
<name>A0ABY1CFH9_9FIRM</name>
<dbReference type="Pfam" id="PF13343">
    <property type="entry name" value="SBP_bac_6"/>
    <property type="match status" value="1"/>
</dbReference>
<dbReference type="PANTHER" id="PTHR30006">
    <property type="entry name" value="THIAMINE-BINDING PERIPLASMIC PROTEIN-RELATED"/>
    <property type="match status" value="1"/>
</dbReference>
<keyword evidence="4" id="KW-1185">Reference proteome</keyword>
<dbReference type="RefSeq" id="WP_100043252.1">
    <property type="nucleotide sequence ID" value="NZ_LT630003.1"/>
</dbReference>
<dbReference type="Proteomes" id="UP000198970">
    <property type="component" value="Chromosome I"/>
</dbReference>
<evidence type="ECO:0000256" key="1">
    <source>
        <dbReference type="ARBA" id="ARBA00022729"/>
    </source>
</evidence>
<organism evidence="3 4">
    <name type="scientific">Lacrimispora sphenoides JCM 1415</name>
    <dbReference type="NCBI Taxonomy" id="1297793"/>
    <lineage>
        <taxon>Bacteria</taxon>
        <taxon>Bacillati</taxon>
        <taxon>Bacillota</taxon>
        <taxon>Clostridia</taxon>
        <taxon>Lachnospirales</taxon>
        <taxon>Lachnospiraceae</taxon>
        <taxon>Lacrimispora</taxon>
    </lineage>
</organism>
<proteinExistence type="predicted"/>
<dbReference type="InterPro" id="IPR026045">
    <property type="entry name" value="Ferric-bd"/>
</dbReference>
<evidence type="ECO:0000313" key="3">
    <source>
        <dbReference type="EMBL" id="SEU00866.1"/>
    </source>
</evidence>
<dbReference type="SUPFAM" id="SSF53850">
    <property type="entry name" value="Periplasmic binding protein-like II"/>
    <property type="match status" value="1"/>
</dbReference>
<reference evidence="3 4" key="1">
    <citation type="submission" date="2016-10" db="EMBL/GenBank/DDBJ databases">
        <authorList>
            <person name="Varghese N."/>
            <person name="Submissions S."/>
        </authorList>
    </citation>
    <scope>NUCLEOTIDE SEQUENCE [LARGE SCALE GENOMIC DNA]</scope>
    <source>
        <strain evidence="3 4">ATCC 19403</strain>
    </source>
</reference>
<gene>
    <name evidence="3" type="ORF">SAMN02745906_3902</name>
</gene>
<dbReference type="CDD" id="cd13547">
    <property type="entry name" value="PBP2_Fbp_like_2"/>
    <property type="match status" value="1"/>
</dbReference>
<protein>
    <submittedName>
        <fullName evidence="3">Iron(III) transport system substrate-binding protein</fullName>
    </submittedName>
</protein>
<feature type="signal peptide" evidence="2">
    <location>
        <begin position="1"/>
        <end position="20"/>
    </location>
</feature>
<keyword evidence="1 2" id="KW-0732">Signal</keyword>
<evidence type="ECO:0000256" key="2">
    <source>
        <dbReference type="SAM" id="SignalP"/>
    </source>
</evidence>